<dbReference type="AlphaFoldDB" id="B8C3U9"/>
<protein>
    <recommendedName>
        <fullName evidence="3">Chitin-binding type-2 domain-containing protein</fullName>
    </recommendedName>
</protein>
<feature type="signal peptide" evidence="2">
    <location>
        <begin position="1"/>
        <end position="19"/>
    </location>
</feature>
<reference evidence="4 5" key="1">
    <citation type="journal article" date="2004" name="Science">
        <title>The genome of the diatom Thalassiosira pseudonana: ecology, evolution, and metabolism.</title>
        <authorList>
            <person name="Armbrust E.V."/>
            <person name="Berges J.A."/>
            <person name="Bowler C."/>
            <person name="Green B.R."/>
            <person name="Martinez D."/>
            <person name="Putnam N.H."/>
            <person name="Zhou S."/>
            <person name="Allen A.E."/>
            <person name="Apt K.E."/>
            <person name="Bechner M."/>
            <person name="Brzezinski M.A."/>
            <person name="Chaal B.K."/>
            <person name="Chiovitti A."/>
            <person name="Davis A.K."/>
            <person name="Demarest M.S."/>
            <person name="Detter J.C."/>
            <person name="Glavina T."/>
            <person name="Goodstein D."/>
            <person name="Hadi M.Z."/>
            <person name="Hellsten U."/>
            <person name="Hildebrand M."/>
            <person name="Jenkins B.D."/>
            <person name="Jurka J."/>
            <person name="Kapitonov V.V."/>
            <person name="Kroger N."/>
            <person name="Lau W.W."/>
            <person name="Lane T.W."/>
            <person name="Larimer F.W."/>
            <person name="Lippmeier J.C."/>
            <person name="Lucas S."/>
            <person name="Medina M."/>
            <person name="Montsant A."/>
            <person name="Obornik M."/>
            <person name="Parker M.S."/>
            <person name="Palenik B."/>
            <person name="Pazour G.J."/>
            <person name="Richardson P.M."/>
            <person name="Rynearson T.A."/>
            <person name="Saito M.A."/>
            <person name="Schwartz D.C."/>
            <person name="Thamatrakoln K."/>
            <person name="Valentin K."/>
            <person name="Vardi A."/>
            <person name="Wilkerson F.P."/>
            <person name="Rokhsar D.S."/>
        </authorList>
    </citation>
    <scope>NUCLEOTIDE SEQUENCE [LARGE SCALE GENOMIC DNA]</scope>
    <source>
        <strain evidence="4 5">CCMP1335</strain>
    </source>
</reference>
<reference evidence="4 5" key="2">
    <citation type="journal article" date="2008" name="Nature">
        <title>The Phaeodactylum genome reveals the evolutionary history of diatom genomes.</title>
        <authorList>
            <person name="Bowler C."/>
            <person name="Allen A.E."/>
            <person name="Badger J.H."/>
            <person name="Grimwood J."/>
            <person name="Jabbari K."/>
            <person name="Kuo A."/>
            <person name="Maheswari U."/>
            <person name="Martens C."/>
            <person name="Maumus F."/>
            <person name="Otillar R.P."/>
            <person name="Rayko E."/>
            <person name="Salamov A."/>
            <person name="Vandepoele K."/>
            <person name="Beszteri B."/>
            <person name="Gruber A."/>
            <person name="Heijde M."/>
            <person name="Katinka M."/>
            <person name="Mock T."/>
            <person name="Valentin K."/>
            <person name="Verret F."/>
            <person name="Berges J.A."/>
            <person name="Brownlee C."/>
            <person name="Cadoret J.P."/>
            <person name="Chiovitti A."/>
            <person name="Choi C.J."/>
            <person name="Coesel S."/>
            <person name="De Martino A."/>
            <person name="Detter J.C."/>
            <person name="Durkin C."/>
            <person name="Falciatore A."/>
            <person name="Fournet J."/>
            <person name="Haruta M."/>
            <person name="Huysman M.J."/>
            <person name="Jenkins B.D."/>
            <person name="Jiroutova K."/>
            <person name="Jorgensen R.E."/>
            <person name="Joubert Y."/>
            <person name="Kaplan A."/>
            <person name="Kroger N."/>
            <person name="Kroth P.G."/>
            <person name="La Roche J."/>
            <person name="Lindquist E."/>
            <person name="Lommer M."/>
            <person name="Martin-Jezequel V."/>
            <person name="Lopez P.J."/>
            <person name="Lucas S."/>
            <person name="Mangogna M."/>
            <person name="McGinnis K."/>
            <person name="Medlin L.K."/>
            <person name="Montsant A."/>
            <person name="Oudot-Le Secq M.P."/>
            <person name="Napoli C."/>
            <person name="Obornik M."/>
            <person name="Parker M.S."/>
            <person name="Petit J.L."/>
            <person name="Porcel B.M."/>
            <person name="Poulsen N."/>
            <person name="Robison M."/>
            <person name="Rychlewski L."/>
            <person name="Rynearson T.A."/>
            <person name="Schmutz J."/>
            <person name="Shapiro H."/>
            <person name="Siaut M."/>
            <person name="Stanley M."/>
            <person name="Sussman M.R."/>
            <person name="Taylor A.R."/>
            <person name="Vardi A."/>
            <person name="von Dassow P."/>
            <person name="Vyverman W."/>
            <person name="Willis A."/>
            <person name="Wyrwicz L.S."/>
            <person name="Rokhsar D.S."/>
            <person name="Weissenbach J."/>
            <person name="Armbrust E.V."/>
            <person name="Green B.R."/>
            <person name="Van de Peer Y."/>
            <person name="Grigoriev I.V."/>
        </authorList>
    </citation>
    <scope>NUCLEOTIDE SEQUENCE [LARGE SCALE GENOMIC DNA]</scope>
    <source>
        <strain evidence="4 5">CCMP1335</strain>
    </source>
</reference>
<feature type="compositionally biased region" description="Low complexity" evidence="1">
    <location>
        <begin position="491"/>
        <end position="515"/>
    </location>
</feature>
<accession>B8C3U9</accession>
<keyword evidence="2" id="KW-0732">Signal</keyword>
<name>B8C3U9_THAPS</name>
<dbReference type="InParanoid" id="B8C3U9"/>
<dbReference type="PaxDb" id="35128-Thaps5769"/>
<dbReference type="PROSITE" id="PS50940">
    <property type="entry name" value="CHIT_BIND_II"/>
    <property type="match status" value="1"/>
</dbReference>
<evidence type="ECO:0000259" key="3">
    <source>
        <dbReference type="PROSITE" id="PS50940"/>
    </source>
</evidence>
<dbReference type="RefSeq" id="XP_002290436.1">
    <property type="nucleotide sequence ID" value="XM_002290400.1"/>
</dbReference>
<dbReference type="InterPro" id="IPR002557">
    <property type="entry name" value="Chitin-bd_dom"/>
</dbReference>
<dbReference type="InterPro" id="IPR036508">
    <property type="entry name" value="Chitin-bd_dom_sf"/>
</dbReference>
<dbReference type="Proteomes" id="UP000001449">
    <property type="component" value="Chromosome 5"/>
</dbReference>
<sequence>MTALLFFVILPVITTATESNRYFCGSSWDHASSQCTERQHCASGNDDECSIEGYFCFADTLCDASLGHGSTFVSDDIIKLASVAYEDTSNRLFCGSWWAAAFETCSLSTHCLDNTDCPSSEQCCETMCNVQDMIAESLGADWRETVLEGGKIGEDAPIRMSLTDPRRHNSCGNSWANADNRCSKWCAGEGDCPGDLICYADTSCYYDDDLVPTLSPVTSKPTRRPTKPYDDPANSRFCARLWSDAATSCSIETFCTDSEDCEDGFTCHGSIPGCNILDMLDEAKGITNESINANDELGSQYDMTTMNRDDESNNKFCGSSWQDAVDGCSLDRHCPNDICPKGESCFSYLDEYAEIFHCNAFDMVAEGATITVITDTPSTMRPVANKASSQPTKGSTDSPTRHPVLSQSPTNALSDSTNRPMLRPTIQPMPSSPTMSPEKTVFGLCASDLLELQQTYRIATLCSVDQPCPEDGQLCFENVDFQSVADNQNQPTSQPSLSATSASPTMSPATPLPTLHPSSDPTIATTVNVSSSQIDEVLDDVILCPEGFVGFNSIGDCVVYYDCNDGYPVSIHRCDSGMKFDKVTSQCQSEELVSEYCYGPALAIVQPQEENDDANRDDATSIESTTTNNISSASSPSTPPSSYGMDSMTETQNYEREYDEEVYSWPASSSSSESEDDESIPHWVQVTRLGSNRNGGNRVGGSSYKMLLLLLNAVPMMAL</sequence>
<feature type="compositionally biased region" description="Polar residues" evidence="1">
    <location>
        <begin position="405"/>
        <end position="419"/>
    </location>
</feature>
<evidence type="ECO:0000313" key="5">
    <source>
        <dbReference type="Proteomes" id="UP000001449"/>
    </source>
</evidence>
<dbReference type="HOGENOM" id="CLU_384770_0_0_1"/>
<evidence type="ECO:0000256" key="1">
    <source>
        <dbReference type="SAM" id="MobiDB-lite"/>
    </source>
</evidence>
<dbReference type="eggNOG" id="ENOG502R2S6">
    <property type="taxonomic scope" value="Eukaryota"/>
</dbReference>
<dbReference type="EMBL" id="CM000642">
    <property type="protein sequence ID" value="EED92188.1"/>
    <property type="molecule type" value="Genomic_DNA"/>
</dbReference>
<dbReference type="OMA" id="WYSSTIV"/>
<dbReference type="GO" id="GO:0008061">
    <property type="term" value="F:chitin binding"/>
    <property type="evidence" value="ECO:0007669"/>
    <property type="project" value="InterPro"/>
</dbReference>
<feature type="compositionally biased region" description="Polar residues" evidence="1">
    <location>
        <begin position="386"/>
        <end position="398"/>
    </location>
</feature>
<proteinExistence type="predicted"/>
<feature type="compositionally biased region" description="Low complexity" evidence="1">
    <location>
        <begin position="621"/>
        <end position="642"/>
    </location>
</feature>
<keyword evidence="5" id="KW-1185">Reference proteome</keyword>
<evidence type="ECO:0000256" key="2">
    <source>
        <dbReference type="SAM" id="SignalP"/>
    </source>
</evidence>
<gene>
    <name evidence="4" type="ORF">THAPSDRAFT_5769</name>
</gene>
<feature type="domain" description="Chitin-binding type-2" evidence="3">
    <location>
        <begin position="541"/>
        <end position="599"/>
    </location>
</feature>
<dbReference type="GO" id="GO:0005576">
    <property type="term" value="C:extracellular region"/>
    <property type="evidence" value="ECO:0007669"/>
    <property type="project" value="InterPro"/>
</dbReference>
<feature type="chain" id="PRO_5002869689" description="Chitin-binding type-2 domain-containing protein" evidence="2">
    <location>
        <begin position="20"/>
        <end position="719"/>
    </location>
</feature>
<feature type="region of interest" description="Disordered" evidence="1">
    <location>
        <begin position="380"/>
        <end position="435"/>
    </location>
</feature>
<feature type="region of interest" description="Disordered" evidence="1">
    <location>
        <begin position="486"/>
        <end position="521"/>
    </location>
</feature>
<evidence type="ECO:0000313" key="4">
    <source>
        <dbReference type="EMBL" id="EED92188.1"/>
    </source>
</evidence>
<dbReference type="SUPFAM" id="SSF57625">
    <property type="entry name" value="Invertebrate chitin-binding proteins"/>
    <property type="match status" value="1"/>
</dbReference>
<dbReference type="KEGG" id="tps:THAPSDRAFT_5769"/>
<dbReference type="GeneID" id="7444906"/>
<organism evidence="4 5">
    <name type="scientific">Thalassiosira pseudonana</name>
    <name type="common">Marine diatom</name>
    <name type="synonym">Cyclotella nana</name>
    <dbReference type="NCBI Taxonomy" id="35128"/>
    <lineage>
        <taxon>Eukaryota</taxon>
        <taxon>Sar</taxon>
        <taxon>Stramenopiles</taxon>
        <taxon>Ochrophyta</taxon>
        <taxon>Bacillariophyta</taxon>
        <taxon>Coscinodiscophyceae</taxon>
        <taxon>Thalassiosirophycidae</taxon>
        <taxon>Thalassiosirales</taxon>
        <taxon>Thalassiosiraceae</taxon>
        <taxon>Thalassiosira</taxon>
    </lineage>
</organism>
<feature type="region of interest" description="Disordered" evidence="1">
    <location>
        <begin position="608"/>
        <end position="647"/>
    </location>
</feature>